<dbReference type="AlphaFoldDB" id="A0A5K7Z9K1"/>
<dbReference type="Proteomes" id="UP000427769">
    <property type="component" value="Chromosome"/>
</dbReference>
<dbReference type="Pfam" id="PF00535">
    <property type="entry name" value="Glycos_transf_2"/>
    <property type="match status" value="1"/>
</dbReference>
<keyword evidence="3" id="KW-1185">Reference proteome</keyword>
<dbReference type="SUPFAM" id="SSF53448">
    <property type="entry name" value="Nucleotide-diphospho-sugar transferases"/>
    <property type="match status" value="1"/>
</dbReference>
<dbReference type="EMBL" id="AP021875">
    <property type="protein sequence ID" value="BBO76391.1"/>
    <property type="molecule type" value="Genomic_DNA"/>
</dbReference>
<proteinExistence type="predicted"/>
<dbReference type="Gene3D" id="3.90.550.10">
    <property type="entry name" value="Spore Coat Polysaccharide Biosynthesis Protein SpsA, Chain A"/>
    <property type="match status" value="1"/>
</dbReference>
<protein>
    <recommendedName>
        <fullName evidence="1">Glycosyltransferase 2-like domain-containing protein</fullName>
    </recommendedName>
</protein>
<dbReference type="OrthoDB" id="9810303at2"/>
<dbReference type="InterPro" id="IPR001173">
    <property type="entry name" value="Glyco_trans_2-like"/>
</dbReference>
<evidence type="ECO:0000313" key="2">
    <source>
        <dbReference type="EMBL" id="BBO76391.1"/>
    </source>
</evidence>
<reference evidence="2 3" key="1">
    <citation type="submission" date="2019-11" db="EMBL/GenBank/DDBJ databases">
        <title>Comparative genomics of hydrocarbon-degrading Desulfosarcina strains.</title>
        <authorList>
            <person name="Watanabe M."/>
            <person name="Kojima H."/>
            <person name="Fukui M."/>
        </authorList>
    </citation>
    <scope>NUCLEOTIDE SEQUENCE [LARGE SCALE GENOMIC DNA]</scope>
    <source>
        <strain evidence="2 3">PP31</strain>
    </source>
</reference>
<sequence length="262" mass="28724">MTGEARSAGKWGDYRFAVVIPTYNHGGRVAAVARETLALGWPVFVVDDGSTDDTAKRLQSVAGLHVIRHAVNRGKGAALISGMGRASEIADYAITMDADGQHDPADALRLAEAAAINQRVIVVGRREMADAPWTSRKGRAFSNFWVRISGGPKLADSQSGFRIYPLPETLDLGVVSRRFQFEVEVLARAAWQGIGVVEVPISARYGADLPRISHFHPFVDFLRNFGAFSRLITRRVFTPALWRTGSRRETSSRGQGASYRIL</sequence>
<feature type="domain" description="Glycosyltransferase 2-like" evidence="1">
    <location>
        <begin position="18"/>
        <end position="139"/>
    </location>
</feature>
<dbReference type="InterPro" id="IPR029044">
    <property type="entry name" value="Nucleotide-diphossugar_trans"/>
</dbReference>
<accession>A0A5K7Z9K1</accession>
<dbReference type="KEGG" id="dwd:DSCW_38080"/>
<evidence type="ECO:0000313" key="3">
    <source>
        <dbReference type="Proteomes" id="UP000427769"/>
    </source>
</evidence>
<dbReference type="PANTHER" id="PTHR10859:SF91">
    <property type="entry name" value="DOLICHYL-PHOSPHATE BETA-GLUCOSYLTRANSFERASE"/>
    <property type="match status" value="1"/>
</dbReference>
<dbReference type="GO" id="GO:0006487">
    <property type="term" value="P:protein N-linked glycosylation"/>
    <property type="evidence" value="ECO:0007669"/>
    <property type="project" value="TreeGrafter"/>
</dbReference>
<dbReference type="PANTHER" id="PTHR10859">
    <property type="entry name" value="GLYCOSYL TRANSFERASE"/>
    <property type="match status" value="1"/>
</dbReference>
<gene>
    <name evidence="2" type="ORF">DSCW_38080</name>
</gene>
<name>A0A5K7Z9K1_9BACT</name>
<organism evidence="2 3">
    <name type="scientific">Desulfosarcina widdelii</name>
    <dbReference type="NCBI Taxonomy" id="947919"/>
    <lineage>
        <taxon>Bacteria</taxon>
        <taxon>Pseudomonadati</taxon>
        <taxon>Thermodesulfobacteriota</taxon>
        <taxon>Desulfobacteria</taxon>
        <taxon>Desulfobacterales</taxon>
        <taxon>Desulfosarcinaceae</taxon>
        <taxon>Desulfosarcina</taxon>
    </lineage>
</organism>
<dbReference type="CDD" id="cd04179">
    <property type="entry name" value="DPM_DPG-synthase_like"/>
    <property type="match status" value="1"/>
</dbReference>
<evidence type="ECO:0000259" key="1">
    <source>
        <dbReference type="Pfam" id="PF00535"/>
    </source>
</evidence>